<dbReference type="RefSeq" id="WP_257595171.1">
    <property type="nucleotide sequence ID" value="NZ_JANKHH010000003.1"/>
</dbReference>
<proteinExistence type="predicted"/>
<dbReference type="Pfam" id="PF20333">
    <property type="entry name" value="DUF6628"/>
    <property type="match status" value="1"/>
</dbReference>
<organism evidence="1 2">
    <name type="scientific">Parerythrobacter lacustris</name>
    <dbReference type="NCBI Taxonomy" id="2969984"/>
    <lineage>
        <taxon>Bacteria</taxon>
        <taxon>Pseudomonadati</taxon>
        <taxon>Pseudomonadota</taxon>
        <taxon>Alphaproteobacteria</taxon>
        <taxon>Sphingomonadales</taxon>
        <taxon>Erythrobacteraceae</taxon>
        <taxon>Parerythrobacter</taxon>
    </lineage>
</organism>
<keyword evidence="2" id="KW-1185">Reference proteome</keyword>
<evidence type="ECO:0000313" key="1">
    <source>
        <dbReference type="EMBL" id="MCR2833402.1"/>
    </source>
</evidence>
<protein>
    <submittedName>
        <fullName evidence="1">Uncharacterized protein</fullName>
    </submittedName>
</protein>
<reference evidence="1 2" key="1">
    <citation type="submission" date="2022-08" db="EMBL/GenBank/DDBJ databases">
        <title>Polyphasic taxonomy analysis of Qipengyuania sp.RS5-5.</title>
        <authorList>
            <person name="Xamxidin M."/>
            <person name="Wu M."/>
        </authorList>
    </citation>
    <scope>NUCLEOTIDE SEQUENCE [LARGE SCALE GENOMIC DNA]</scope>
    <source>
        <strain evidence="1 2">RS5-5</strain>
    </source>
</reference>
<dbReference type="EMBL" id="JANKHH010000003">
    <property type="protein sequence ID" value="MCR2833402.1"/>
    <property type="molecule type" value="Genomic_DNA"/>
</dbReference>
<evidence type="ECO:0000313" key="2">
    <source>
        <dbReference type="Proteomes" id="UP001206067"/>
    </source>
</evidence>
<comment type="caution">
    <text evidence="1">The sequence shown here is derived from an EMBL/GenBank/DDBJ whole genome shotgun (WGS) entry which is preliminary data.</text>
</comment>
<dbReference type="Proteomes" id="UP001206067">
    <property type="component" value="Unassembled WGS sequence"/>
</dbReference>
<dbReference type="InterPro" id="IPR046736">
    <property type="entry name" value="DUF6628"/>
</dbReference>
<accession>A0ABT1XSI6</accession>
<gene>
    <name evidence="1" type="ORF">NSO95_05555</name>
</gene>
<sequence length="134" mass="14697">MPDDPQSRCGLNTPLPEARSLKVSLVILRRMAIHGLRDSRAVMLALDSYGSRFAKILELHRCFLHEIATTSRRTIRIAPCCAPGMTADEALMIEAIAQPCLAVVEQLTQDRMAGRVLTAAIALGWELDQPDATT</sequence>
<name>A0ABT1XSI6_9SPHN</name>